<proteinExistence type="predicted"/>
<dbReference type="PANTHER" id="PTHR43312:SF1">
    <property type="entry name" value="NADP-DEPENDENT OXIDOREDUCTASE DOMAIN-CONTAINING PROTEIN"/>
    <property type="match status" value="1"/>
</dbReference>
<evidence type="ECO:0000259" key="1">
    <source>
        <dbReference type="Pfam" id="PF00248"/>
    </source>
</evidence>
<keyword evidence="3" id="KW-1185">Reference proteome</keyword>
<dbReference type="InterPro" id="IPR023210">
    <property type="entry name" value="NADP_OxRdtase_dom"/>
</dbReference>
<protein>
    <submittedName>
        <fullName evidence="2">Aldo/keto reductase</fullName>
    </submittedName>
</protein>
<dbReference type="Proteomes" id="UP000245124">
    <property type="component" value="Unassembled WGS sequence"/>
</dbReference>
<dbReference type="InterPro" id="IPR036812">
    <property type="entry name" value="NAD(P)_OxRdtase_dom_sf"/>
</dbReference>
<name>A0A2R5FHQ6_NOSCO</name>
<sequence length="320" mass="35889">MPGTTSNSEMLYRVLGSTGEKVSAIGLGGWHLALKHVDEQLAIRIVRTAIDRGITFMDNSWDYNGGVSEIRMGKALRDRYRDKVFLMTKIDGRSKKVAAKQLDESLQRLQVDCIDLVQHHEILRHEDPHRVFDEEGANAALIEAREAGKLRYIGFTGHKDPYVHLHMLEVAAANGFKFDTAQMPLNVMDAHYRSFEKLVVPELVKQNIGVLGMKSLANGIILRSNTVTPIECLHYALNLPTSVVITGIDNMEILEQAFEAVRTFQPMNDQQVRSLLAKTAEAASRGKFEPFKTSSIFDSTAQNPDWLGEEPQRLQQLMSA</sequence>
<feature type="domain" description="NADP-dependent oxidoreductase" evidence="1">
    <location>
        <begin position="24"/>
        <end position="226"/>
    </location>
</feature>
<dbReference type="AlphaFoldDB" id="A0A2R5FHQ6"/>
<comment type="caution">
    <text evidence="2">The sequence shown here is derived from an EMBL/GenBank/DDBJ whole genome shotgun (WGS) entry which is preliminary data.</text>
</comment>
<dbReference type="CDD" id="cd19100">
    <property type="entry name" value="AKR_unchar"/>
    <property type="match status" value="1"/>
</dbReference>
<evidence type="ECO:0000313" key="2">
    <source>
        <dbReference type="EMBL" id="GBG17439.1"/>
    </source>
</evidence>
<dbReference type="OrthoDB" id="9773828at2"/>
<evidence type="ECO:0000313" key="3">
    <source>
        <dbReference type="Proteomes" id="UP000245124"/>
    </source>
</evidence>
<organism evidence="2 3">
    <name type="scientific">Nostoc commune NIES-4072</name>
    <dbReference type="NCBI Taxonomy" id="2005467"/>
    <lineage>
        <taxon>Bacteria</taxon>
        <taxon>Bacillati</taxon>
        <taxon>Cyanobacteriota</taxon>
        <taxon>Cyanophyceae</taxon>
        <taxon>Nostocales</taxon>
        <taxon>Nostocaceae</taxon>
        <taxon>Nostoc</taxon>
    </lineage>
</organism>
<accession>A0A2R5FHQ6</accession>
<dbReference type="Gene3D" id="3.20.20.100">
    <property type="entry name" value="NADP-dependent oxidoreductase domain"/>
    <property type="match status" value="1"/>
</dbReference>
<dbReference type="EMBL" id="BDUD01000001">
    <property type="protein sequence ID" value="GBG17439.1"/>
    <property type="molecule type" value="Genomic_DNA"/>
</dbReference>
<dbReference type="PANTHER" id="PTHR43312">
    <property type="entry name" value="D-THREO-ALDOSE 1-DEHYDROGENASE"/>
    <property type="match status" value="1"/>
</dbReference>
<reference evidence="2 3" key="1">
    <citation type="submission" date="2017-06" db="EMBL/GenBank/DDBJ databases">
        <title>Genome sequencing of cyanobaciteial culture collection at National Institute for Environmental Studies (NIES).</title>
        <authorList>
            <person name="Hirose Y."/>
            <person name="Shimura Y."/>
            <person name="Fujisawa T."/>
            <person name="Nakamura Y."/>
            <person name="Kawachi M."/>
        </authorList>
    </citation>
    <scope>NUCLEOTIDE SEQUENCE [LARGE SCALE GENOMIC DNA]</scope>
    <source>
        <strain evidence="2 3">NIES-4072</strain>
    </source>
</reference>
<dbReference type="SUPFAM" id="SSF51430">
    <property type="entry name" value="NAD(P)-linked oxidoreductase"/>
    <property type="match status" value="1"/>
</dbReference>
<dbReference type="RefSeq" id="WP_109007636.1">
    <property type="nucleotide sequence ID" value="NZ_BDUD01000001.1"/>
</dbReference>
<dbReference type="InterPro" id="IPR053135">
    <property type="entry name" value="AKR2_Oxidoreductase"/>
</dbReference>
<dbReference type="Pfam" id="PF00248">
    <property type="entry name" value="Aldo_ket_red"/>
    <property type="match status" value="1"/>
</dbReference>
<gene>
    <name evidence="2" type="ORF">NIES4072_10950</name>
</gene>